<proteinExistence type="predicted"/>
<protein>
    <submittedName>
        <fullName evidence="1">Uncharacterized protein</fullName>
    </submittedName>
</protein>
<dbReference type="EMBL" id="CP125669">
    <property type="protein sequence ID" value="WHP04650.1"/>
    <property type="molecule type" value="Genomic_DNA"/>
</dbReference>
<evidence type="ECO:0000313" key="2">
    <source>
        <dbReference type="Proteomes" id="UP001229836"/>
    </source>
</evidence>
<reference evidence="1 2" key="1">
    <citation type="submission" date="2023-05" db="EMBL/GenBank/DDBJ databases">
        <title>The complete genome of Acinetobacter sp. nov KCTC 92772.</title>
        <authorList>
            <person name="Zhou G."/>
        </authorList>
    </citation>
    <scope>NUCLEOTIDE SEQUENCE [LARGE SCALE GENOMIC DNA]</scope>
    <source>
        <strain evidence="1 2">KCTC 92772</strain>
    </source>
</reference>
<accession>A0ABY8RZG0</accession>
<keyword evidence="2" id="KW-1185">Reference proteome</keyword>
<evidence type="ECO:0000313" key="1">
    <source>
        <dbReference type="EMBL" id="WHP04650.1"/>
    </source>
</evidence>
<gene>
    <name evidence="1" type="ORF">QLH32_11355</name>
</gene>
<dbReference type="RefSeq" id="WP_283266311.1">
    <property type="nucleotide sequence ID" value="NZ_CP125669.1"/>
</dbReference>
<organism evidence="1 2">
    <name type="scientific">Acinetobacter corruptisaponis</name>
    <dbReference type="NCBI Taxonomy" id="3045147"/>
    <lineage>
        <taxon>Bacteria</taxon>
        <taxon>Pseudomonadati</taxon>
        <taxon>Pseudomonadota</taxon>
        <taxon>Gammaproteobacteria</taxon>
        <taxon>Moraxellales</taxon>
        <taxon>Moraxellaceae</taxon>
        <taxon>Acinetobacter</taxon>
    </lineage>
</organism>
<dbReference type="Proteomes" id="UP001229836">
    <property type="component" value="Chromosome"/>
</dbReference>
<name>A0ABY8RZG0_9GAMM</name>
<sequence>MKKTGNFSRQMGLKIDCAAKVYYPTPAIWLYNNLYYAKELVKTIAYVCHHSIFTGHRPV</sequence>